<evidence type="ECO:0000256" key="2">
    <source>
        <dbReference type="ARBA" id="ARBA00007164"/>
    </source>
</evidence>
<reference evidence="13 14" key="1">
    <citation type="journal article" date="2015" name="Genome Announc.">
        <title>Expanding the biotechnology potential of lactobacilli through comparative genomics of 213 strains and associated genera.</title>
        <authorList>
            <person name="Sun Z."/>
            <person name="Harris H.M."/>
            <person name="McCann A."/>
            <person name="Guo C."/>
            <person name="Argimon S."/>
            <person name="Zhang W."/>
            <person name="Yang X."/>
            <person name="Jeffery I.B."/>
            <person name="Cooney J.C."/>
            <person name="Kagawa T.F."/>
            <person name="Liu W."/>
            <person name="Song Y."/>
            <person name="Salvetti E."/>
            <person name="Wrobel A."/>
            <person name="Rasinkangas P."/>
            <person name="Parkhill J."/>
            <person name="Rea M.C."/>
            <person name="O'Sullivan O."/>
            <person name="Ritari J."/>
            <person name="Douillard F.P."/>
            <person name="Paul Ross R."/>
            <person name="Yang R."/>
            <person name="Briner A.E."/>
            <person name="Felis G.E."/>
            <person name="de Vos W.M."/>
            <person name="Barrangou R."/>
            <person name="Klaenhammer T.R."/>
            <person name="Caufield P.W."/>
            <person name="Cui Y."/>
            <person name="Zhang H."/>
            <person name="O'Toole P.W."/>
        </authorList>
    </citation>
    <scope>NUCLEOTIDE SEQUENCE [LARGE SCALE GENOMIC DNA]</scope>
    <source>
        <strain evidence="13 14">DSM 17896</strain>
    </source>
</reference>
<evidence type="ECO:0000256" key="9">
    <source>
        <dbReference type="PIRSR" id="PIRSR618044-2"/>
    </source>
</evidence>
<evidence type="ECO:0000313" key="13">
    <source>
        <dbReference type="EMBL" id="KRN58645.1"/>
    </source>
</evidence>
<keyword evidence="4" id="KW-0378">Hydrolase</keyword>
<keyword evidence="5" id="KW-0133">Cell shape</keyword>
<keyword evidence="14" id="KW-1185">Reference proteome</keyword>
<dbReference type="GO" id="GO:0009252">
    <property type="term" value="P:peptidoglycan biosynthetic process"/>
    <property type="evidence" value="ECO:0007669"/>
    <property type="project" value="UniProtKB-KW"/>
</dbReference>
<protein>
    <submittedName>
        <fullName evidence="13">D-alanyl-D-alanine carboxypeptidase dacA</fullName>
    </submittedName>
</protein>
<dbReference type="SUPFAM" id="SSF56601">
    <property type="entry name" value="beta-lactamase/transpeptidase-like"/>
    <property type="match status" value="1"/>
</dbReference>
<keyword evidence="3 11" id="KW-0732">Signal</keyword>
<feature type="domain" description="Peptidase S11 D-alanyl-D-alanine carboxypeptidase A N-terminal" evidence="12">
    <location>
        <begin position="33"/>
        <end position="284"/>
    </location>
</feature>
<evidence type="ECO:0000256" key="11">
    <source>
        <dbReference type="SAM" id="SignalP"/>
    </source>
</evidence>
<proteinExistence type="inferred from homology"/>
<evidence type="ECO:0000256" key="10">
    <source>
        <dbReference type="RuleBase" id="RU004016"/>
    </source>
</evidence>
<dbReference type="PATRIC" id="fig|396268.3.peg.1109"/>
<sequence length="406" mass="44650">MKPIKRFWLALILFVTIVCGLVSTPAATLSAQAAPVPEVNARAAIAIDEKDGQILYQKNAQQQLAVASMSKLITLAVVEQEINQGKLKLNQKITVTKNEAKMSQNKNFSNIPLKAGQSYTVKLLMQMALVKSADAATVVLARATGDSSAEFVDKMNQMAKQMGMKDYRFVNPVGLENSDMGPFKLASAGKNVENSMTAVDVAKLGRYLVEHDPLVLRYAKQSSVTVQGKKYPTLNTMLPGQKDAPRQVKIAGLKTGTSDKAGQCFISYGHYEGRPIITVVMHASDRFAGTKQLYEYVANEWQLKDQRPQVNVNVDHGRQPSVTVQAKQSTQVWLPVKRTVAPRLQNAKGQEISTLKAPVTTKKAVGYVAYPTVMTIDGHALRTKAYAQNRVIRSGILGWWDWLTKS</sequence>
<dbReference type="RefSeq" id="WP_057742336.1">
    <property type="nucleotide sequence ID" value="NZ_JQBW01000010.1"/>
</dbReference>
<comment type="similarity">
    <text evidence="2 10">Belongs to the peptidase S11 family.</text>
</comment>
<keyword evidence="13" id="KW-0645">Protease</keyword>
<dbReference type="Pfam" id="PF00768">
    <property type="entry name" value="Peptidase_S11"/>
    <property type="match status" value="1"/>
</dbReference>
<dbReference type="AlphaFoldDB" id="A0A0R2I7V0"/>
<keyword evidence="7" id="KW-0961">Cell wall biogenesis/degradation</keyword>
<comment type="function">
    <text evidence="1">Removes C-terminal D-alanyl residues from sugar-peptide cell wall precursors.</text>
</comment>
<evidence type="ECO:0000256" key="5">
    <source>
        <dbReference type="ARBA" id="ARBA00022960"/>
    </source>
</evidence>
<evidence type="ECO:0000313" key="14">
    <source>
        <dbReference type="Proteomes" id="UP000050934"/>
    </source>
</evidence>
<evidence type="ECO:0000256" key="8">
    <source>
        <dbReference type="PIRSR" id="PIRSR618044-1"/>
    </source>
</evidence>
<dbReference type="Gene3D" id="3.40.710.10">
    <property type="entry name" value="DD-peptidase/beta-lactamase superfamily"/>
    <property type="match status" value="1"/>
</dbReference>
<feature type="active site" description="Acyl-ester intermediate" evidence="8">
    <location>
        <position position="68"/>
    </location>
</feature>
<accession>A0A0R2I7V0</accession>
<keyword evidence="13" id="KW-0121">Carboxypeptidase</keyword>
<evidence type="ECO:0000256" key="4">
    <source>
        <dbReference type="ARBA" id="ARBA00022801"/>
    </source>
</evidence>
<name>A0A0R2I7V0_9LACO</name>
<dbReference type="SUPFAM" id="SSF69189">
    <property type="entry name" value="Penicillin-binding protein associated domain"/>
    <property type="match status" value="1"/>
</dbReference>
<feature type="binding site" evidence="9">
    <location>
        <position position="254"/>
    </location>
    <ligand>
        <name>substrate</name>
    </ligand>
</feature>
<keyword evidence="6" id="KW-0573">Peptidoglycan synthesis</keyword>
<comment type="caution">
    <text evidence="13">The sequence shown here is derived from an EMBL/GenBank/DDBJ whole genome shotgun (WGS) entry which is preliminary data.</text>
</comment>
<dbReference type="InterPro" id="IPR018044">
    <property type="entry name" value="Peptidase_S11"/>
</dbReference>
<feature type="active site" evidence="8">
    <location>
        <position position="132"/>
    </location>
</feature>
<evidence type="ECO:0000256" key="6">
    <source>
        <dbReference type="ARBA" id="ARBA00022984"/>
    </source>
</evidence>
<dbReference type="STRING" id="396268.IV45_GL001097"/>
<feature type="active site" description="Proton acceptor" evidence="8">
    <location>
        <position position="71"/>
    </location>
</feature>
<dbReference type="GO" id="GO:0071555">
    <property type="term" value="P:cell wall organization"/>
    <property type="evidence" value="ECO:0007669"/>
    <property type="project" value="UniProtKB-KW"/>
</dbReference>
<feature type="signal peptide" evidence="11">
    <location>
        <begin position="1"/>
        <end position="33"/>
    </location>
</feature>
<dbReference type="InterPro" id="IPR015956">
    <property type="entry name" value="Peniciliin-bd_prot_C_sf"/>
</dbReference>
<feature type="chain" id="PRO_5006418206" evidence="11">
    <location>
        <begin position="34"/>
        <end position="406"/>
    </location>
</feature>
<dbReference type="Proteomes" id="UP000050934">
    <property type="component" value="Unassembled WGS sequence"/>
</dbReference>
<evidence type="ECO:0000259" key="12">
    <source>
        <dbReference type="Pfam" id="PF00768"/>
    </source>
</evidence>
<evidence type="ECO:0000256" key="1">
    <source>
        <dbReference type="ARBA" id="ARBA00003217"/>
    </source>
</evidence>
<dbReference type="PANTHER" id="PTHR21581:SF11">
    <property type="entry name" value="D-ALANYL-D-ALANINE CARBOXYPEPTIDASE DACA"/>
    <property type="match status" value="1"/>
</dbReference>
<dbReference type="PRINTS" id="PR00725">
    <property type="entry name" value="DADACBPTASE1"/>
</dbReference>
<dbReference type="GO" id="GO:0006508">
    <property type="term" value="P:proteolysis"/>
    <property type="evidence" value="ECO:0007669"/>
    <property type="project" value="InterPro"/>
</dbReference>
<evidence type="ECO:0000256" key="7">
    <source>
        <dbReference type="ARBA" id="ARBA00023316"/>
    </source>
</evidence>
<dbReference type="GO" id="GO:0008360">
    <property type="term" value="P:regulation of cell shape"/>
    <property type="evidence" value="ECO:0007669"/>
    <property type="project" value="UniProtKB-KW"/>
</dbReference>
<dbReference type="InterPro" id="IPR001967">
    <property type="entry name" value="Peptidase_S11_N"/>
</dbReference>
<dbReference type="InterPro" id="IPR012338">
    <property type="entry name" value="Beta-lactam/transpept-like"/>
</dbReference>
<organism evidence="13 14">
    <name type="scientific">Limosilactobacillus secaliphilus</name>
    <dbReference type="NCBI Taxonomy" id="396268"/>
    <lineage>
        <taxon>Bacteria</taxon>
        <taxon>Bacillati</taxon>
        <taxon>Bacillota</taxon>
        <taxon>Bacilli</taxon>
        <taxon>Lactobacillales</taxon>
        <taxon>Lactobacillaceae</taxon>
        <taxon>Limosilactobacillus</taxon>
    </lineage>
</organism>
<dbReference type="EMBL" id="JQBW01000010">
    <property type="protein sequence ID" value="KRN58645.1"/>
    <property type="molecule type" value="Genomic_DNA"/>
</dbReference>
<evidence type="ECO:0000256" key="3">
    <source>
        <dbReference type="ARBA" id="ARBA00022729"/>
    </source>
</evidence>
<dbReference type="GO" id="GO:0009002">
    <property type="term" value="F:serine-type D-Ala-D-Ala carboxypeptidase activity"/>
    <property type="evidence" value="ECO:0007669"/>
    <property type="project" value="InterPro"/>
</dbReference>
<gene>
    <name evidence="13" type="ORF">IV45_GL001097</name>
</gene>
<dbReference type="PANTHER" id="PTHR21581">
    <property type="entry name" value="D-ALANYL-D-ALANINE CARBOXYPEPTIDASE"/>
    <property type="match status" value="1"/>
</dbReference>